<feature type="region of interest" description="Disordered" evidence="5">
    <location>
        <begin position="763"/>
        <end position="950"/>
    </location>
</feature>
<feature type="compositionally biased region" description="Acidic residues" evidence="5">
    <location>
        <begin position="124"/>
        <end position="134"/>
    </location>
</feature>
<feature type="region of interest" description="Disordered" evidence="5">
    <location>
        <begin position="152"/>
        <end position="189"/>
    </location>
</feature>
<dbReference type="InterPro" id="IPR045120">
    <property type="entry name" value="Suco/Slp1-like"/>
</dbReference>
<protein>
    <recommendedName>
        <fullName evidence="7">SUN domain-containing protein</fullName>
    </recommendedName>
</protein>
<evidence type="ECO:0000256" key="2">
    <source>
        <dbReference type="ARBA" id="ARBA00022692"/>
    </source>
</evidence>
<feature type="region of interest" description="Disordered" evidence="5">
    <location>
        <begin position="495"/>
        <end position="612"/>
    </location>
</feature>
<dbReference type="PANTHER" id="PTHR12953">
    <property type="entry name" value="MEMBRANE PROTEIN CH1 RELATED"/>
    <property type="match status" value="1"/>
</dbReference>
<keyword evidence="9" id="KW-1185">Reference proteome</keyword>
<dbReference type="Gene3D" id="2.60.120.260">
    <property type="entry name" value="Galactose-binding domain-like"/>
    <property type="match status" value="1"/>
</dbReference>
<name>A0ABR3XE51_9PEZI</name>
<feature type="compositionally biased region" description="Polar residues" evidence="5">
    <location>
        <begin position="68"/>
        <end position="92"/>
    </location>
</feature>
<feature type="chain" id="PRO_5045949405" description="SUN domain-containing protein" evidence="6">
    <location>
        <begin position="24"/>
        <end position="950"/>
    </location>
</feature>
<keyword evidence="4" id="KW-0472">Membrane</keyword>
<evidence type="ECO:0000256" key="4">
    <source>
        <dbReference type="ARBA" id="ARBA00023136"/>
    </source>
</evidence>
<feature type="compositionally biased region" description="Low complexity" evidence="5">
    <location>
        <begin position="93"/>
        <end position="112"/>
    </location>
</feature>
<evidence type="ECO:0000256" key="3">
    <source>
        <dbReference type="ARBA" id="ARBA00022989"/>
    </source>
</evidence>
<keyword evidence="2" id="KW-0812">Transmembrane</keyword>
<feature type="compositionally biased region" description="Polar residues" evidence="5">
    <location>
        <begin position="573"/>
        <end position="612"/>
    </location>
</feature>
<feature type="compositionally biased region" description="Polar residues" evidence="5">
    <location>
        <begin position="434"/>
        <end position="446"/>
    </location>
</feature>
<evidence type="ECO:0000256" key="6">
    <source>
        <dbReference type="SAM" id="SignalP"/>
    </source>
</evidence>
<feature type="region of interest" description="Disordered" evidence="5">
    <location>
        <begin position="68"/>
        <end position="136"/>
    </location>
</feature>
<gene>
    <name evidence="8" type="ORF">VTK73DRAFT_683</name>
</gene>
<comment type="subcellular location">
    <subcellularLocation>
        <location evidence="1">Endomembrane system</location>
    </subcellularLocation>
</comment>
<keyword evidence="6" id="KW-0732">Signal</keyword>
<evidence type="ECO:0000313" key="9">
    <source>
        <dbReference type="Proteomes" id="UP001586593"/>
    </source>
</evidence>
<feature type="compositionally biased region" description="Low complexity" evidence="5">
    <location>
        <begin position="884"/>
        <end position="895"/>
    </location>
</feature>
<sequence>MRLVYAPWTTLLGLALLSASCRCDQVSKSEQHEPRPTTSIALPTSPEVCESRTVNYITHTLPQQCLRTSWVSPTPNTDSQSANAGDQPTSTISRPSSGPETSSGSSHSQESSEAPRNGGPGSDADAEQEEDGPEDLATSSFMSFEEWKEMMLRKSGQDPGDMKNRKSREHKGEREPGAGNNDLDSLGDDGEIALDFDALSDKVSEITAPAQAGDSSSSQISAEAREEKILYDDGKTQYYRSKDAGKTCKERFSYSSFDAGATVLKTSPDAKNAKAILVENKDSYMLMECHTKNKFVIVELSDDILIDTVVLANFEFFSSMIRNFRVSVSDRYPVKLDKWVELGTFEARNSRDIQAFLVEHPQIYTKYIRIEFLTHYGNEYYCPVSLLRVHGTRMLDAWKESESGRDEDEPDDVAERDPSESLADAKQGAEPITEPSNASYQDPQLSQQMELSPWNPIFQWEPSYEMCGMETPTTTGAASKRPPDDSQEIISTEIRGTTTTSHSPPPNTTHGTQTQPAPHPPVTESTPPLNVTPTGSPTSTSQSAPSTNSSTKGEASSSTTATGASTKQSASSVNSTEAGMSTPATKVTSGTQSAPKNRTGSSTAQSASPTVQESFFKTVSKRLQLLESNTSLSLQYIEEQSRFLQEALQKMEKKQIRRVDAFLDSLNKTVLTELRNVRYQYDQIWQSTVIALESQREQSQREIVALSSRLGVLADEVVFQKRMAILQSVLLLSCLILVIFSRGYVGNSLELALHQQQQQFSRSRGAFPASSSAPDLHSSSPPPFAATSETAHYHDLSASPSPDRGHLQPGAHFSSPSPSPSYTGPYNDKLLPLTPPSAVEDGERSRRSPGSPVTPTSQDQPLNGSLYESGGSGDEDNIPFEAESPGVGQVPSSSPRISEESVTVDNSRLHLTDAAPPERPSCRTNSNSSLVGSIRKPLPALPEDVPDDIS</sequence>
<feature type="domain" description="SUN" evidence="7">
    <location>
        <begin position="226"/>
        <end position="394"/>
    </location>
</feature>
<dbReference type="Proteomes" id="UP001586593">
    <property type="component" value="Unassembled WGS sequence"/>
</dbReference>
<feature type="signal peptide" evidence="6">
    <location>
        <begin position="1"/>
        <end position="23"/>
    </location>
</feature>
<dbReference type="InterPro" id="IPR012919">
    <property type="entry name" value="SUN_dom"/>
</dbReference>
<keyword evidence="3" id="KW-1133">Transmembrane helix</keyword>
<feature type="compositionally biased region" description="Low complexity" evidence="5">
    <location>
        <begin position="532"/>
        <end position="572"/>
    </location>
</feature>
<comment type="caution">
    <text evidence="8">The sequence shown here is derived from an EMBL/GenBank/DDBJ whole genome shotgun (WGS) entry which is preliminary data.</text>
</comment>
<evidence type="ECO:0000313" key="8">
    <source>
        <dbReference type="EMBL" id="KAL1873982.1"/>
    </source>
</evidence>
<proteinExistence type="predicted"/>
<dbReference type="Pfam" id="PF07738">
    <property type="entry name" value="Sad1_UNC"/>
    <property type="match status" value="1"/>
</dbReference>
<feature type="compositionally biased region" description="Polar residues" evidence="5">
    <location>
        <begin position="851"/>
        <end position="863"/>
    </location>
</feature>
<organism evidence="8 9">
    <name type="scientific">Phialemonium thermophilum</name>
    <dbReference type="NCBI Taxonomy" id="223376"/>
    <lineage>
        <taxon>Eukaryota</taxon>
        <taxon>Fungi</taxon>
        <taxon>Dikarya</taxon>
        <taxon>Ascomycota</taxon>
        <taxon>Pezizomycotina</taxon>
        <taxon>Sordariomycetes</taxon>
        <taxon>Sordariomycetidae</taxon>
        <taxon>Cephalothecales</taxon>
        <taxon>Cephalothecaceae</taxon>
        <taxon>Phialemonium</taxon>
    </lineage>
</organism>
<feature type="compositionally biased region" description="Low complexity" evidence="5">
    <location>
        <begin position="768"/>
        <end position="779"/>
    </location>
</feature>
<evidence type="ECO:0000256" key="1">
    <source>
        <dbReference type="ARBA" id="ARBA00004308"/>
    </source>
</evidence>
<accession>A0ABR3XE51</accession>
<dbReference type="PROSITE" id="PS51257">
    <property type="entry name" value="PROKAR_LIPOPROTEIN"/>
    <property type="match status" value="1"/>
</dbReference>
<feature type="compositionally biased region" description="Polar residues" evidence="5">
    <location>
        <begin position="922"/>
        <end position="931"/>
    </location>
</feature>
<feature type="region of interest" description="Disordered" evidence="5">
    <location>
        <begin position="399"/>
        <end position="446"/>
    </location>
</feature>
<evidence type="ECO:0000259" key="7">
    <source>
        <dbReference type="PROSITE" id="PS51469"/>
    </source>
</evidence>
<dbReference type="EMBL" id="JAZHXJ010000114">
    <property type="protein sequence ID" value="KAL1873982.1"/>
    <property type="molecule type" value="Genomic_DNA"/>
</dbReference>
<evidence type="ECO:0000256" key="5">
    <source>
        <dbReference type="SAM" id="MobiDB-lite"/>
    </source>
</evidence>
<dbReference type="PANTHER" id="PTHR12953:SF0">
    <property type="entry name" value="SUN DOMAIN-CONTAINING OSSIFICATION FACTOR"/>
    <property type="match status" value="1"/>
</dbReference>
<feature type="compositionally biased region" description="Basic and acidic residues" evidence="5">
    <location>
        <begin position="152"/>
        <end position="176"/>
    </location>
</feature>
<reference evidence="8 9" key="1">
    <citation type="journal article" date="2024" name="Commun. Biol.">
        <title>Comparative genomic analysis of thermophilic fungi reveals convergent evolutionary adaptations and gene losses.</title>
        <authorList>
            <person name="Steindorff A.S."/>
            <person name="Aguilar-Pontes M.V."/>
            <person name="Robinson A.J."/>
            <person name="Andreopoulos B."/>
            <person name="LaButti K."/>
            <person name="Kuo A."/>
            <person name="Mondo S."/>
            <person name="Riley R."/>
            <person name="Otillar R."/>
            <person name="Haridas S."/>
            <person name="Lipzen A."/>
            <person name="Grimwood J."/>
            <person name="Schmutz J."/>
            <person name="Clum A."/>
            <person name="Reid I.D."/>
            <person name="Moisan M.C."/>
            <person name="Butler G."/>
            <person name="Nguyen T.T.M."/>
            <person name="Dewar K."/>
            <person name="Conant G."/>
            <person name="Drula E."/>
            <person name="Henrissat B."/>
            <person name="Hansel C."/>
            <person name="Singer S."/>
            <person name="Hutchinson M.I."/>
            <person name="de Vries R.P."/>
            <person name="Natvig D.O."/>
            <person name="Powell A.J."/>
            <person name="Tsang A."/>
            <person name="Grigoriev I.V."/>
        </authorList>
    </citation>
    <scope>NUCLEOTIDE SEQUENCE [LARGE SCALE GENOMIC DNA]</scope>
    <source>
        <strain evidence="8 9">ATCC 24622</strain>
    </source>
</reference>
<feature type="compositionally biased region" description="Low complexity" evidence="5">
    <location>
        <begin position="496"/>
        <end position="512"/>
    </location>
</feature>
<dbReference type="PROSITE" id="PS51469">
    <property type="entry name" value="SUN"/>
    <property type="match status" value="1"/>
</dbReference>